<evidence type="ECO:0000256" key="2">
    <source>
        <dbReference type="ARBA" id="ARBA00022448"/>
    </source>
</evidence>
<dbReference type="Proteomes" id="UP000294902">
    <property type="component" value="Unassembled WGS sequence"/>
</dbReference>
<feature type="domain" description="ABC transporter" evidence="5">
    <location>
        <begin position="2"/>
        <end position="232"/>
    </location>
</feature>
<evidence type="ECO:0000256" key="4">
    <source>
        <dbReference type="ARBA" id="ARBA00022840"/>
    </source>
</evidence>
<dbReference type="RefSeq" id="WP_132251358.1">
    <property type="nucleotide sequence ID" value="NZ_SMAL01000003.1"/>
</dbReference>
<evidence type="ECO:0000256" key="3">
    <source>
        <dbReference type="ARBA" id="ARBA00022741"/>
    </source>
</evidence>
<dbReference type="SMART" id="SM00382">
    <property type="entry name" value="AAA"/>
    <property type="match status" value="1"/>
</dbReference>
<dbReference type="GO" id="GO:0016887">
    <property type="term" value="F:ATP hydrolysis activity"/>
    <property type="evidence" value="ECO:0007669"/>
    <property type="project" value="InterPro"/>
</dbReference>
<gene>
    <name evidence="6" type="ORF">EDC18_103266</name>
</gene>
<keyword evidence="3" id="KW-0547">Nucleotide-binding</keyword>
<organism evidence="6 7">
    <name type="scientific">Natranaerovirga pectinivora</name>
    <dbReference type="NCBI Taxonomy" id="682400"/>
    <lineage>
        <taxon>Bacteria</taxon>
        <taxon>Bacillati</taxon>
        <taxon>Bacillota</taxon>
        <taxon>Clostridia</taxon>
        <taxon>Lachnospirales</taxon>
        <taxon>Natranaerovirgaceae</taxon>
        <taxon>Natranaerovirga</taxon>
    </lineage>
</organism>
<dbReference type="CDD" id="cd03230">
    <property type="entry name" value="ABC_DR_subfamily_A"/>
    <property type="match status" value="1"/>
</dbReference>
<accession>A0A4V2V0E5</accession>
<comment type="similarity">
    <text evidence="1">Belongs to the ABC transporter superfamily.</text>
</comment>
<dbReference type="Gene3D" id="3.40.50.300">
    <property type="entry name" value="P-loop containing nucleotide triphosphate hydrolases"/>
    <property type="match status" value="1"/>
</dbReference>
<evidence type="ECO:0000256" key="1">
    <source>
        <dbReference type="ARBA" id="ARBA00005417"/>
    </source>
</evidence>
<name>A0A4V2V0E5_9FIRM</name>
<evidence type="ECO:0000313" key="7">
    <source>
        <dbReference type="Proteomes" id="UP000294902"/>
    </source>
</evidence>
<comment type="caution">
    <text evidence="6">The sequence shown here is derived from an EMBL/GenBank/DDBJ whole genome shotgun (WGS) entry which is preliminary data.</text>
</comment>
<evidence type="ECO:0000259" key="5">
    <source>
        <dbReference type="PROSITE" id="PS50893"/>
    </source>
</evidence>
<dbReference type="InterPro" id="IPR003593">
    <property type="entry name" value="AAA+_ATPase"/>
</dbReference>
<dbReference type="OrthoDB" id="9775135at2"/>
<keyword evidence="7" id="KW-1185">Reference proteome</keyword>
<dbReference type="GO" id="GO:0005524">
    <property type="term" value="F:ATP binding"/>
    <property type="evidence" value="ECO:0007669"/>
    <property type="project" value="UniProtKB-KW"/>
</dbReference>
<sequence length="312" mass="34893">MLTIKNLYKSYGKFLALDNLNLEIKRGEIFGFVGPNGAGKTTTMRIVSGLLKADSGEVYVDGVNAMRDTKALKEKIGYMPDFFGVYDNLKAIEYLEFYASIYKIVGSDARQICLDLLELVNLSDKANTYVDSLSRGMKQRLCLARCLVHNPELLILDEPASGMDPRARYEMKEILKNLKELGKTIIVSSHILPELAEVCSKVGIIDKGRLMVSGTVDEIMYNMNHMTPLKIKVLRDTEKAVKFLKEQPNIDHIKVSDSLITANFNGGEDDTVEMLQKLIKNEIPVLSFGQEAGNLETLFIQITDNEVEKGAK</sequence>
<dbReference type="PANTHER" id="PTHR43335:SF3">
    <property type="entry name" value="ABC TRANSPORTER"/>
    <property type="match status" value="1"/>
</dbReference>
<protein>
    <submittedName>
        <fullName evidence="6">ABC-2 type transport system ATP-binding protein</fullName>
    </submittedName>
</protein>
<dbReference type="InterPro" id="IPR003439">
    <property type="entry name" value="ABC_transporter-like_ATP-bd"/>
</dbReference>
<reference evidence="6 7" key="1">
    <citation type="submission" date="2019-03" db="EMBL/GenBank/DDBJ databases">
        <title>Genomic Encyclopedia of Type Strains, Phase IV (KMG-IV): sequencing the most valuable type-strain genomes for metagenomic binning, comparative biology and taxonomic classification.</title>
        <authorList>
            <person name="Goeker M."/>
        </authorList>
    </citation>
    <scope>NUCLEOTIDE SEQUENCE [LARGE SCALE GENOMIC DNA]</scope>
    <source>
        <strain evidence="6 7">DSM 24629</strain>
    </source>
</reference>
<dbReference type="InterPro" id="IPR027417">
    <property type="entry name" value="P-loop_NTPase"/>
</dbReference>
<keyword evidence="4 6" id="KW-0067">ATP-binding</keyword>
<dbReference type="PROSITE" id="PS50893">
    <property type="entry name" value="ABC_TRANSPORTER_2"/>
    <property type="match status" value="1"/>
</dbReference>
<dbReference type="AlphaFoldDB" id="A0A4V2V0E5"/>
<dbReference type="PANTHER" id="PTHR43335">
    <property type="entry name" value="ABC TRANSPORTER, ATP-BINDING PROTEIN"/>
    <property type="match status" value="1"/>
</dbReference>
<proteinExistence type="inferred from homology"/>
<keyword evidence="2" id="KW-0813">Transport</keyword>
<dbReference type="Pfam" id="PF00005">
    <property type="entry name" value="ABC_tran"/>
    <property type="match status" value="1"/>
</dbReference>
<evidence type="ECO:0000313" key="6">
    <source>
        <dbReference type="EMBL" id="TCT15560.1"/>
    </source>
</evidence>
<dbReference type="EMBL" id="SMAL01000003">
    <property type="protein sequence ID" value="TCT15560.1"/>
    <property type="molecule type" value="Genomic_DNA"/>
</dbReference>
<dbReference type="SUPFAM" id="SSF52540">
    <property type="entry name" value="P-loop containing nucleoside triphosphate hydrolases"/>
    <property type="match status" value="1"/>
</dbReference>